<comment type="caution">
    <text evidence="1">The sequence shown here is derived from an EMBL/GenBank/DDBJ whole genome shotgun (WGS) entry which is preliminary data.</text>
</comment>
<name>A0ABV2ASL9_9EUKA</name>
<dbReference type="EMBL" id="JBDODL010003374">
    <property type="protein sequence ID" value="MES1922668.1"/>
    <property type="molecule type" value="Genomic_DNA"/>
</dbReference>
<accession>A0ABV2ASL9</accession>
<proteinExistence type="predicted"/>
<organism evidence="1 2">
    <name type="scientific">Bonamia ostreae</name>
    <dbReference type="NCBI Taxonomy" id="126728"/>
    <lineage>
        <taxon>Eukaryota</taxon>
        <taxon>Sar</taxon>
        <taxon>Rhizaria</taxon>
        <taxon>Endomyxa</taxon>
        <taxon>Ascetosporea</taxon>
        <taxon>Haplosporida</taxon>
        <taxon>Bonamia</taxon>
    </lineage>
</organism>
<evidence type="ECO:0000313" key="1">
    <source>
        <dbReference type="EMBL" id="MES1922668.1"/>
    </source>
</evidence>
<evidence type="ECO:0000313" key="2">
    <source>
        <dbReference type="Proteomes" id="UP001439008"/>
    </source>
</evidence>
<dbReference type="Proteomes" id="UP001439008">
    <property type="component" value="Unassembled WGS sequence"/>
</dbReference>
<reference evidence="1 2" key="1">
    <citation type="journal article" date="2024" name="BMC Biol.">
        <title>Comparative genomics of Ascetosporea gives new insight into the evolutionary basis for animal parasitism in Rhizaria.</title>
        <authorList>
            <person name="Hiltunen Thoren M."/>
            <person name="Onut-Brannstrom I."/>
            <person name="Alfjorden A."/>
            <person name="Peckova H."/>
            <person name="Swords F."/>
            <person name="Hooper C."/>
            <person name="Holzer A.S."/>
            <person name="Bass D."/>
            <person name="Burki F."/>
        </authorList>
    </citation>
    <scope>NUCLEOTIDE SEQUENCE [LARGE SCALE GENOMIC DNA]</scope>
    <source>
        <strain evidence="1">20-A016</strain>
    </source>
</reference>
<keyword evidence="2" id="KW-1185">Reference proteome</keyword>
<gene>
    <name evidence="1" type="ORF">MHBO_004186</name>
</gene>
<sequence length="170" mass="19608">MVFEILIPAGIGSSFRKEYKTHEVRVQYLLRASSRVNNSIVQKETPVFISKYPFATIDWFQTSPTELHKEIRAKQKRTEETTSCFCMTKSIEVEDNVDVKIAMEYIPSVRVGDQVECAVKFSSTEFKKPGGKLQLRLSEILKIEGEEGEIEVEVDRKEIEKFSHLQKKKS</sequence>
<protein>
    <submittedName>
        <fullName evidence="1">Uncharacterized protein</fullName>
    </submittedName>
</protein>